<keyword evidence="6" id="KW-1185">Reference proteome</keyword>
<dbReference type="Proteomes" id="UP000571950">
    <property type="component" value="Unassembled WGS sequence"/>
</dbReference>
<dbReference type="SUPFAM" id="SSF56176">
    <property type="entry name" value="FAD-binding/transporter-associated domain-like"/>
    <property type="match status" value="1"/>
</dbReference>
<dbReference type="InterPro" id="IPR036318">
    <property type="entry name" value="FAD-bd_PCMH-like_sf"/>
</dbReference>
<keyword evidence="3" id="KW-0274">FAD</keyword>
<sequence length="523" mass="54352">MSDRALIEALTARLGAEAVRIDEEALALASSDLHVTGERPAAMVVPTDAAQVAGAIEAAAALGYAVVPRGGGLSYTGGYASPHAKAITVDMRAMNRILDIAEDDLTITVQAGVTWKQIYDALKPRGLRLPFFGTFSGAGATVGGGLSHGALFFGSARHGSAADIVLGMEIALADGTLLRTGRGALSRPARPLLRGFGPDLTGLFTHDGGMLGIKTEASFRMIRTPAGQDHASFAFATLEEAADALSEIARADLAEEVYILDPGAVDALPADATAMAKTALSVAREAGGTLKAAKALASLAKGGTGFIPAGHFSLHLTVAGRIPAAVRADLDAATRIATERGGVPVAPTIPRVARAAIFADLNGVIGPKGGRWVALNAKVAHSEARGLIAAFEALIAPHAGEMAAHEVHVTRLVSALGTGCFSFEAVFHWRDSWLPLHRAAAEPRHLAGFGEMPPADPAARALVDRLRRETVEMFRERGAISSQIGRTYPFREALSPAPERLLAGIKEILDPRGLMNPGVLGFA</sequence>
<dbReference type="AlphaFoldDB" id="A0A7W6BK56"/>
<evidence type="ECO:0000256" key="3">
    <source>
        <dbReference type="ARBA" id="ARBA00022827"/>
    </source>
</evidence>
<dbReference type="GO" id="GO:1903457">
    <property type="term" value="P:lactate catabolic process"/>
    <property type="evidence" value="ECO:0007669"/>
    <property type="project" value="TreeGrafter"/>
</dbReference>
<evidence type="ECO:0000259" key="4">
    <source>
        <dbReference type="PROSITE" id="PS51387"/>
    </source>
</evidence>
<dbReference type="GO" id="GO:0008720">
    <property type="term" value="F:D-lactate dehydrogenase (NAD+) activity"/>
    <property type="evidence" value="ECO:0007669"/>
    <property type="project" value="TreeGrafter"/>
</dbReference>
<reference evidence="5 6" key="1">
    <citation type="submission" date="2020-08" db="EMBL/GenBank/DDBJ databases">
        <title>Genomic Encyclopedia of Type Strains, Phase IV (KMG-IV): sequencing the most valuable type-strain genomes for metagenomic binning, comparative biology and taxonomic classification.</title>
        <authorList>
            <person name="Goeker M."/>
        </authorList>
    </citation>
    <scope>NUCLEOTIDE SEQUENCE [LARGE SCALE GENOMIC DNA]</scope>
    <source>
        <strain evidence="5 6">DSM 26189</strain>
    </source>
</reference>
<dbReference type="InterPro" id="IPR006094">
    <property type="entry name" value="Oxid_FAD_bind_N"/>
</dbReference>
<comment type="caution">
    <text evidence="5">The sequence shown here is derived from an EMBL/GenBank/DDBJ whole genome shotgun (WGS) entry which is preliminary data.</text>
</comment>
<dbReference type="Gene3D" id="3.30.465.10">
    <property type="match status" value="1"/>
</dbReference>
<keyword evidence="2" id="KW-0285">Flavoprotein</keyword>
<dbReference type="RefSeq" id="WP_188070722.1">
    <property type="nucleotide sequence ID" value="NZ_BSPS01000050.1"/>
</dbReference>
<evidence type="ECO:0000256" key="2">
    <source>
        <dbReference type="ARBA" id="ARBA00022630"/>
    </source>
</evidence>
<dbReference type="PROSITE" id="PS51387">
    <property type="entry name" value="FAD_PCMH"/>
    <property type="match status" value="1"/>
</dbReference>
<organism evidence="5 6">
    <name type="scientific">Sphingobium jiangsuense</name>
    <dbReference type="NCBI Taxonomy" id="870476"/>
    <lineage>
        <taxon>Bacteria</taxon>
        <taxon>Pseudomonadati</taxon>
        <taxon>Pseudomonadota</taxon>
        <taxon>Alphaproteobacteria</taxon>
        <taxon>Sphingomonadales</taxon>
        <taxon>Sphingomonadaceae</taxon>
        <taxon>Sphingobium</taxon>
    </lineage>
</organism>
<dbReference type="GO" id="GO:0004458">
    <property type="term" value="F:D-lactate dehydrogenase (cytochrome) activity"/>
    <property type="evidence" value="ECO:0007669"/>
    <property type="project" value="TreeGrafter"/>
</dbReference>
<evidence type="ECO:0000256" key="1">
    <source>
        <dbReference type="ARBA" id="ARBA00008000"/>
    </source>
</evidence>
<dbReference type="PANTHER" id="PTHR11748:SF111">
    <property type="entry name" value="D-LACTATE DEHYDROGENASE, MITOCHONDRIAL-RELATED"/>
    <property type="match status" value="1"/>
</dbReference>
<feature type="domain" description="FAD-binding PCMH-type" evidence="4">
    <location>
        <begin position="36"/>
        <end position="224"/>
    </location>
</feature>
<accession>A0A7W6BK56</accession>
<dbReference type="EMBL" id="JACIDT010000002">
    <property type="protein sequence ID" value="MBB3925180.1"/>
    <property type="molecule type" value="Genomic_DNA"/>
</dbReference>
<evidence type="ECO:0000313" key="6">
    <source>
        <dbReference type="Proteomes" id="UP000571950"/>
    </source>
</evidence>
<comment type="similarity">
    <text evidence="1">Belongs to the FAD-binding oxidoreductase/transferase type 4 family.</text>
</comment>
<dbReference type="GO" id="GO:0071949">
    <property type="term" value="F:FAD binding"/>
    <property type="evidence" value="ECO:0007669"/>
    <property type="project" value="InterPro"/>
</dbReference>
<proteinExistence type="inferred from homology"/>
<dbReference type="InterPro" id="IPR016164">
    <property type="entry name" value="FAD-linked_Oxase-like_C"/>
</dbReference>
<dbReference type="InterPro" id="IPR016166">
    <property type="entry name" value="FAD-bd_PCMH"/>
</dbReference>
<gene>
    <name evidence="5" type="ORF">GGR43_000881</name>
</gene>
<protein>
    <submittedName>
        <fullName evidence="5">FAD/FMN-containing dehydrogenase</fullName>
    </submittedName>
</protein>
<name>A0A7W6BK56_9SPHN</name>
<dbReference type="SUPFAM" id="SSF55103">
    <property type="entry name" value="FAD-linked oxidases, C-terminal domain"/>
    <property type="match status" value="1"/>
</dbReference>
<evidence type="ECO:0000313" key="5">
    <source>
        <dbReference type="EMBL" id="MBB3925180.1"/>
    </source>
</evidence>
<dbReference type="Pfam" id="PF01565">
    <property type="entry name" value="FAD_binding_4"/>
    <property type="match status" value="1"/>
</dbReference>
<dbReference type="PANTHER" id="PTHR11748">
    <property type="entry name" value="D-LACTATE DEHYDROGENASE"/>
    <property type="match status" value="1"/>
</dbReference>
<dbReference type="InterPro" id="IPR016169">
    <property type="entry name" value="FAD-bd_PCMH_sub2"/>
</dbReference>